<dbReference type="OrthoDB" id="3226781at2"/>
<dbReference type="EMBL" id="RHHB01000032">
    <property type="protein sequence ID" value="RNB46552.1"/>
    <property type="molecule type" value="Genomic_DNA"/>
</dbReference>
<dbReference type="RefSeq" id="WP_122937675.1">
    <property type="nucleotide sequence ID" value="NZ_JBHSNT010000097.1"/>
</dbReference>
<keyword evidence="3" id="KW-1185">Reference proteome</keyword>
<dbReference type="InterPro" id="IPR019606">
    <property type="entry name" value="GerMN"/>
</dbReference>
<sequence length="554" mass="58034">MAVVAALLSMAVLAGCASIPTSGSVQQGRATEPDQLDLDVLVDGPQPGATQEQILQGFIEAAASPRNNYQVARSFLTDDFAGAWQSDAGGTIDVLADRQMSAMSDAEWRVQAVPAANLAPDGQYLQPESVTAIPLEYTFEQVDGEWRISNAPPGILIDESTFELVWREYTLYFYDPQFRYLVPDVRWFAGRETAQTSIVRALLAGPAEWLAPGVVSAFPEDVQLESPTVPVSGGVADVSLTGPAFDSLLTIQRMRYQLQESLLGVRNVTEVRLSLNGGVEEVADLADAPVRTPRINQRPVVSDGATFGFLATSGEEIVAIDGLSEQVTALDPTGASLGPGGESAAVRSADGVSIVRSGEDAVLLDPRAGLVAPAIDGYGDVWSVPADSPDALVWFGPDGTATQVSAPWTGSRIAAIEVSRDSTRLVALLADGSRSRIVATSIQRDSDGNPVALGPVPLNLADVAGVPLDVTWLDAKTVGSITEAPGGGARLVEQEVGGRADATDGPAGAREIVGANSLRELRVLTTAGDLVTRAGVGWQGQATGIRFLAPQQPD</sequence>
<proteinExistence type="predicted"/>
<evidence type="ECO:0000259" key="1">
    <source>
        <dbReference type="SMART" id="SM00909"/>
    </source>
</evidence>
<feature type="domain" description="GerMN" evidence="1">
    <location>
        <begin position="195"/>
        <end position="284"/>
    </location>
</feature>
<dbReference type="InterPro" id="IPR059026">
    <property type="entry name" value="LpqB_N"/>
</dbReference>
<comment type="caution">
    <text evidence="2">The sequence shown here is derived from an EMBL/GenBank/DDBJ whole genome shotgun (WGS) entry which is preliminary data.</text>
</comment>
<evidence type="ECO:0000313" key="3">
    <source>
        <dbReference type="Proteomes" id="UP000275048"/>
    </source>
</evidence>
<name>A0A3M8A664_9MICO</name>
<dbReference type="Pfam" id="PF25976">
    <property type="entry name" value="LpqB_N"/>
    <property type="match status" value="1"/>
</dbReference>
<organism evidence="2 3">
    <name type="scientific">Agromyces tardus</name>
    <dbReference type="NCBI Taxonomy" id="2583849"/>
    <lineage>
        <taxon>Bacteria</taxon>
        <taxon>Bacillati</taxon>
        <taxon>Actinomycetota</taxon>
        <taxon>Actinomycetes</taxon>
        <taxon>Micrococcales</taxon>
        <taxon>Microbacteriaceae</taxon>
        <taxon>Agromyces</taxon>
    </lineage>
</organism>
<dbReference type="SMART" id="SM00909">
    <property type="entry name" value="Germane"/>
    <property type="match status" value="1"/>
</dbReference>
<protein>
    <recommendedName>
        <fullName evidence="1">GerMN domain-containing protein</fullName>
    </recommendedName>
</protein>
<reference evidence="2 3" key="1">
    <citation type="submission" date="2018-10" db="EMBL/GenBank/DDBJ databases">
        <title>Isolation, diversity and antibacterial activity of antinobacteria from the wheat rhizosphere soil.</title>
        <authorList>
            <person name="Sun T."/>
        </authorList>
    </citation>
    <scope>NUCLEOTIDE SEQUENCE [LARGE SCALE GENOMIC DNA]</scope>
    <source>
        <strain evidence="2 3">SJ-23</strain>
    </source>
</reference>
<dbReference type="Proteomes" id="UP000275048">
    <property type="component" value="Unassembled WGS sequence"/>
</dbReference>
<accession>A0A3M8A664</accession>
<dbReference type="Pfam" id="PF10646">
    <property type="entry name" value="Germane"/>
    <property type="match status" value="1"/>
</dbReference>
<dbReference type="AlphaFoldDB" id="A0A3M8A664"/>
<gene>
    <name evidence="2" type="ORF">EDM22_13845</name>
</gene>
<evidence type="ECO:0000313" key="2">
    <source>
        <dbReference type="EMBL" id="RNB46552.1"/>
    </source>
</evidence>